<evidence type="ECO:0000313" key="2">
    <source>
        <dbReference type="Proteomes" id="UP000042527"/>
    </source>
</evidence>
<dbReference type="InterPro" id="IPR012337">
    <property type="entry name" value="RNaseH-like_sf"/>
</dbReference>
<reference evidence="2" key="1">
    <citation type="submission" date="2015-01" db="EMBL/GenBank/DDBJ databases">
        <authorList>
            <person name="Manzoor Shahid"/>
            <person name="Zubair Saima"/>
        </authorList>
    </citation>
    <scope>NUCLEOTIDE SEQUENCE [LARGE SCALE GENOMIC DNA]</scope>
    <source>
        <strain evidence="2">V1</strain>
    </source>
</reference>
<gene>
    <name evidence="1" type="ORF">TPHV1_60124</name>
</gene>
<proteinExistence type="predicted"/>
<dbReference type="Proteomes" id="UP000042527">
    <property type="component" value="Unassembled WGS sequence"/>
</dbReference>
<keyword evidence="2" id="KW-1185">Reference proteome</keyword>
<name>A0A0B7H2E8_TREPH</name>
<evidence type="ECO:0000313" key="1">
    <source>
        <dbReference type="EMBL" id="CEM63136.1"/>
    </source>
</evidence>
<dbReference type="EMBL" id="CDNC01000048">
    <property type="protein sequence ID" value="CEM63136.1"/>
    <property type="molecule type" value="Genomic_DNA"/>
</dbReference>
<evidence type="ECO:0008006" key="3">
    <source>
        <dbReference type="Google" id="ProtNLM"/>
    </source>
</evidence>
<dbReference type="AlphaFoldDB" id="A0A0B7H2E8"/>
<accession>A0A0B7H2E8</accession>
<dbReference type="SUPFAM" id="SSF53098">
    <property type="entry name" value="Ribonuclease H-like"/>
    <property type="match status" value="1"/>
</dbReference>
<sequence>MWMHNLLLTPLRTEPKNIVLKESCYIAIKEQRYTSHAYREKLTELGMIQSMSRRGNCWDNACIENFLEPLSVRVVIMVHWKMDYSLINRWKNL</sequence>
<protein>
    <recommendedName>
        <fullName evidence="3">Transposase</fullName>
    </recommendedName>
</protein>
<organism evidence="1 2">
    <name type="scientific">Treponema phagedenis</name>
    <dbReference type="NCBI Taxonomy" id="162"/>
    <lineage>
        <taxon>Bacteria</taxon>
        <taxon>Pseudomonadati</taxon>
        <taxon>Spirochaetota</taxon>
        <taxon>Spirochaetia</taxon>
        <taxon>Spirochaetales</taxon>
        <taxon>Treponemataceae</taxon>
        <taxon>Treponema</taxon>
    </lineage>
</organism>